<evidence type="ECO:0000259" key="1">
    <source>
        <dbReference type="SMART" id="SM01008"/>
    </source>
</evidence>
<dbReference type="SUPFAM" id="SSF56003">
    <property type="entry name" value="Molybdenum cofactor-binding domain"/>
    <property type="match status" value="2"/>
</dbReference>
<sequence length="786" mass="85075">MKTSLDQIKSPAEQIDSSADKFSIVNISRRNFLKDFALSGFVLAVGFPSLLLADETATSSEPDKYGADAMPHGWVDNPLVFVAIAEDGTVTIICHRSEMGQGVRTSLPMVVADELDANWLNVKVQQAPGDEVRFGNQDTDGSRSMRHFFMPMRRVGAAARQMLETAAAAQWQVPVTEVHAELHQVIHTASGQSLSYGELAKAAAKLPVPARETLRLKNAADFRYIGKGGLKIYDGQAMVTGQAQYGIDTRLEGMLYAVIARPPVFGGKVLNYDASAALKVPGVVKVLELNSSPPPAEFNPLGGIAVIATNTWAAIQGRKALKISWDNGPNASYDSDNFRAEMVVSSRKPGKVVRNDGDVDAALDKSTQRLSAEYYAPHLAQAPMEPPAATARIIKGHCEVWTCTQAPQASRDQVAKWLKLPEDKVTINVTLLGGGFGRKSKPDYVVEAALLSQAMQGKPVKLTWTREDDLQHSYFHTVSVEHLEAGLDKQGKTVAWLHRTVAPSISSTFAAGSVHEMPAELGMGVINVPFAIPNLRIENPAAEAHTRIGWFRSVSNIPHAFAIQSFVAELATAAGRDHKDYLLELIGPARRIDPRSLGDTWNQGESPVIYPLDTGRLRNVIDSACREAGWGRTLAKGHGLGLAAHYSFVTYVAVVVEVAVDQAGKLSIPRIDIAVDCGPQVNPERIRSQLEGACIMGVSLATLGEISFKDGAVIQDNFHNYQLTRIDDAPREIRVHLVPTTEFDSPLGGVGEPGVPPIAPALCNAIFAATGQRIRELPIRDQLLKD</sequence>
<dbReference type="Gene3D" id="3.30.365.10">
    <property type="entry name" value="Aldehyde oxidase/xanthine dehydrogenase, molybdopterin binding domain"/>
    <property type="match status" value="4"/>
</dbReference>
<dbReference type="SMART" id="SM01008">
    <property type="entry name" value="Ald_Xan_dh_C"/>
    <property type="match status" value="1"/>
</dbReference>
<reference evidence="2 3" key="1">
    <citation type="submission" date="2016-03" db="EMBL/GenBank/DDBJ databases">
        <authorList>
            <person name="Ploux O."/>
        </authorList>
    </citation>
    <scope>NUCLEOTIDE SEQUENCE [LARGE SCALE GENOMIC DNA]</scope>
    <source>
        <strain evidence="2 3">R-45370</strain>
    </source>
</reference>
<dbReference type="PANTHER" id="PTHR47495:SF3">
    <property type="entry name" value="BLR6219 PROTEIN"/>
    <property type="match status" value="1"/>
</dbReference>
<dbReference type="EMBL" id="LUUI01000154">
    <property type="protein sequence ID" value="OAI10377.1"/>
    <property type="molecule type" value="Genomic_DNA"/>
</dbReference>
<dbReference type="GO" id="GO:0016491">
    <property type="term" value="F:oxidoreductase activity"/>
    <property type="evidence" value="ECO:0007669"/>
    <property type="project" value="InterPro"/>
</dbReference>
<protein>
    <submittedName>
        <fullName evidence="2">Twin-arginine translocation pathway signal protein</fullName>
    </submittedName>
</protein>
<name>A0A177MXB3_9GAMM</name>
<dbReference type="AlphaFoldDB" id="A0A177MXB3"/>
<evidence type="ECO:0000313" key="2">
    <source>
        <dbReference type="EMBL" id="OAI10377.1"/>
    </source>
</evidence>
<dbReference type="Gene3D" id="3.90.1170.50">
    <property type="entry name" value="Aldehyde oxidase/xanthine dehydrogenase, a/b hammerhead"/>
    <property type="match status" value="1"/>
</dbReference>
<dbReference type="Proteomes" id="UP000078476">
    <property type="component" value="Unassembled WGS sequence"/>
</dbReference>
<dbReference type="InterPro" id="IPR000674">
    <property type="entry name" value="Ald_Oxase/Xan_DH_a/b"/>
</dbReference>
<dbReference type="InterPro" id="IPR037165">
    <property type="entry name" value="AldOxase/xan_DH_Mopterin-bd_sf"/>
</dbReference>
<dbReference type="InterPro" id="IPR012368">
    <property type="entry name" value="OxRdtase_Mopterin-bd_su_IorB"/>
</dbReference>
<dbReference type="OrthoDB" id="9767994at2"/>
<keyword evidence="3" id="KW-1185">Reference proteome</keyword>
<dbReference type="PANTHER" id="PTHR47495">
    <property type="entry name" value="ALDEHYDE DEHYDROGENASE"/>
    <property type="match status" value="1"/>
</dbReference>
<dbReference type="InterPro" id="IPR008274">
    <property type="entry name" value="AldOxase/xan_DH_MoCoBD1"/>
</dbReference>
<accession>A0A177MXB3</accession>
<proteinExistence type="predicted"/>
<organism evidence="2 3">
    <name type="scientific">Methylomonas lenta</name>
    <dbReference type="NCBI Taxonomy" id="980561"/>
    <lineage>
        <taxon>Bacteria</taxon>
        <taxon>Pseudomonadati</taxon>
        <taxon>Pseudomonadota</taxon>
        <taxon>Gammaproteobacteria</taxon>
        <taxon>Methylococcales</taxon>
        <taxon>Methylococcaceae</taxon>
        <taxon>Methylomonas</taxon>
    </lineage>
</organism>
<dbReference type="PIRSF" id="PIRSF036389">
    <property type="entry name" value="IOR_B"/>
    <property type="match status" value="1"/>
</dbReference>
<dbReference type="Pfam" id="PF20256">
    <property type="entry name" value="MoCoBD_2"/>
    <property type="match status" value="2"/>
</dbReference>
<feature type="domain" description="Aldehyde oxidase/xanthine dehydrogenase a/b hammerhead" evidence="1">
    <location>
        <begin position="240"/>
        <end position="329"/>
    </location>
</feature>
<gene>
    <name evidence="2" type="ORF">A1359_16835</name>
</gene>
<dbReference type="Pfam" id="PF02738">
    <property type="entry name" value="MoCoBD_1"/>
    <property type="match status" value="1"/>
</dbReference>
<comment type="caution">
    <text evidence="2">The sequence shown here is derived from an EMBL/GenBank/DDBJ whole genome shotgun (WGS) entry which is preliminary data.</text>
</comment>
<dbReference type="InterPro" id="IPR052516">
    <property type="entry name" value="N-heterocyclic_Hydroxylase"/>
</dbReference>
<dbReference type="InterPro" id="IPR046867">
    <property type="entry name" value="AldOxase/xan_DH_MoCoBD2"/>
</dbReference>
<dbReference type="RefSeq" id="WP_066987350.1">
    <property type="nucleotide sequence ID" value="NZ_LUUI01000154.1"/>
</dbReference>
<evidence type="ECO:0000313" key="3">
    <source>
        <dbReference type="Proteomes" id="UP000078476"/>
    </source>
</evidence>
<dbReference type="STRING" id="980561.A1359_16835"/>